<gene>
    <name evidence="7" type="ORF">BHQ10_009354</name>
</gene>
<comment type="similarity">
    <text evidence="1">Belongs to the ketopantoate reductase family.</text>
</comment>
<dbReference type="Gene3D" id="1.10.1040.10">
    <property type="entry name" value="N-(1-d-carboxylethyl)-l-norvaline Dehydrogenase, domain 2"/>
    <property type="match status" value="1"/>
</dbReference>
<dbReference type="RefSeq" id="XP_040737856.1">
    <property type="nucleotide sequence ID" value="XM_040882261.1"/>
</dbReference>
<dbReference type="GO" id="GO:0008677">
    <property type="term" value="F:2-dehydropantoate 2-reductase activity"/>
    <property type="evidence" value="ECO:0007669"/>
    <property type="project" value="InterPro"/>
</dbReference>
<dbReference type="PANTHER" id="PTHR21708">
    <property type="entry name" value="PROBABLE 2-DEHYDROPANTOATE 2-REDUCTASE"/>
    <property type="match status" value="1"/>
</dbReference>
<dbReference type="PANTHER" id="PTHR21708:SF30">
    <property type="entry name" value="2-DEHYDROPANTOATE 2-REDUCTASE-RELATED"/>
    <property type="match status" value="1"/>
</dbReference>
<proteinExistence type="inferred from homology"/>
<dbReference type="InterPro" id="IPR003710">
    <property type="entry name" value="ApbA"/>
</dbReference>
<keyword evidence="2" id="KW-0521">NADP</keyword>
<evidence type="ECO:0000313" key="8">
    <source>
        <dbReference type="Proteomes" id="UP000249363"/>
    </source>
</evidence>
<evidence type="ECO:0008006" key="9">
    <source>
        <dbReference type="Google" id="ProtNLM"/>
    </source>
</evidence>
<dbReference type="InterPro" id="IPR016040">
    <property type="entry name" value="NAD(P)-bd_dom"/>
</dbReference>
<dbReference type="AlphaFoldDB" id="A0A364LC19"/>
<evidence type="ECO:0000259" key="5">
    <source>
        <dbReference type="Pfam" id="PF08546"/>
    </source>
</evidence>
<evidence type="ECO:0000313" key="7">
    <source>
        <dbReference type="EMBL" id="RAO73342.1"/>
    </source>
</evidence>
<organism evidence="7 8">
    <name type="scientific">Talaromyces amestolkiae</name>
    <dbReference type="NCBI Taxonomy" id="1196081"/>
    <lineage>
        <taxon>Eukaryota</taxon>
        <taxon>Fungi</taxon>
        <taxon>Dikarya</taxon>
        <taxon>Ascomycota</taxon>
        <taxon>Pezizomycotina</taxon>
        <taxon>Eurotiomycetes</taxon>
        <taxon>Eurotiomycetidae</taxon>
        <taxon>Eurotiales</taxon>
        <taxon>Trichocomaceae</taxon>
        <taxon>Talaromyces</taxon>
        <taxon>Talaromyces sect. Talaromyces</taxon>
    </lineage>
</organism>
<evidence type="ECO:0000259" key="6">
    <source>
        <dbReference type="Pfam" id="PF13460"/>
    </source>
</evidence>
<evidence type="ECO:0000256" key="2">
    <source>
        <dbReference type="ARBA" id="ARBA00022857"/>
    </source>
</evidence>
<dbReference type="STRING" id="1196081.A0A364LC19"/>
<name>A0A364LC19_TALAM</name>
<dbReference type="GeneID" id="63798568"/>
<dbReference type="SUPFAM" id="SSF51735">
    <property type="entry name" value="NAD(P)-binding Rossmann-fold domains"/>
    <property type="match status" value="2"/>
</dbReference>
<dbReference type="Gene3D" id="3.40.50.720">
    <property type="entry name" value="NAD(P)-binding Rossmann-like Domain"/>
    <property type="match status" value="2"/>
</dbReference>
<dbReference type="GO" id="GO:0015940">
    <property type="term" value="P:pantothenate biosynthetic process"/>
    <property type="evidence" value="ECO:0007669"/>
    <property type="project" value="InterPro"/>
</dbReference>
<dbReference type="NCBIfam" id="TIGR00745">
    <property type="entry name" value="apbA_panE"/>
    <property type="match status" value="1"/>
</dbReference>
<dbReference type="InterPro" id="IPR013752">
    <property type="entry name" value="KPA_reductase"/>
</dbReference>
<dbReference type="GO" id="GO:0005737">
    <property type="term" value="C:cytoplasm"/>
    <property type="evidence" value="ECO:0007669"/>
    <property type="project" value="TreeGrafter"/>
</dbReference>
<feature type="domain" description="NAD(P)-binding" evidence="6">
    <location>
        <begin position="324"/>
        <end position="408"/>
    </location>
</feature>
<sequence length="641" mass="70039">MAEKAEILLVGSGGVGTIAALNLEIGGLARVTAVLRSNYEKVVNEGFHIKSCDHGDIKNWRPSQVINKIPSSEQHEFDYIIVTTKNVADSHPTCAELIAPAVTPGRTTIVLIQNGLHIEKPFLEAFPQNTVLSGISLIGSHETSTAVIEHEDPDRLVIGAFSNPNVPQEQQDRIAQDFVKMYSASGKTDCTFEPDVPFYRWQKLVYNACLNPICAITGLDTGTIRLADDAVATLVRPAMDEIVEAARACGVNLPDGVAERMINIDPLTMYLRPSMAEDVLKGNLIEFENIVGAPLREGTSRGVAMPTQTFLYHTLKTMQWRLKAGGQVGTYLTNALLSTGKHQITALTRSDSKNPIPSGVTVAHINYAEPSTLVDALRGHDALIYSLSVLATDEADRLIKAAAEAEVPWILPNEFGYNSDNDVVNKDTLTGFPKKAQRKLIEELGKSSWIGIATGYWYEYSLSVGGWSFGFDIKNKEATFYDSGDVKIHTSTWPQIGKAVANLLSLPITSDDSSATTVSSFRNKFAFISSFYVNQQDIFASLLRVTGTSRDEWKISNQPSAARFAFGKQMLQKGDRRGFGLALYARTFFPDGAGTHPSSANALLSIPETEDIDEYTATAVKMANENYFENKVVPRITPASS</sequence>
<feature type="domain" description="Ketopantoate reductase C-terminal" evidence="5">
    <location>
        <begin position="199"/>
        <end position="319"/>
    </location>
</feature>
<dbReference type="InterPro" id="IPR051402">
    <property type="entry name" value="KPR-Related"/>
</dbReference>
<dbReference type="InterPro" id="IPR036291">
    <property type="entry name" value="NAD(P)-bd_dom_sf"/>
</dbReference>
<dbReference type="Proteomes" id="UP000249363">
    <property type="component" value="Unassembled WGS sequence"/>
</dbReference>
<dbReference type="InterPro" id="IPR013332">
    <property type="entry name" value="KPR_N"/>
</dbReference>
<dbReference type="FunFam" id="1.10.1040.10:FF:000017">
    <property type="entry name" value="2-dehydropantoate 2-reductase"/>
    <property type="match status" value="1"/>
</dbReference>
<dbReference type="Pfam" id="PF08546">
    <property type="entry name" value="ApbA_C"/>
    <property type="match status" value="1"/>
</dbReference>
<dbReference type="EMBL" id="MIKG01000024">
    <property type="protein sequence ID" value="RAO73342.1"/>
    <property type="molecule type" value="Genomic_DNA"/>
</dbReference>
<dbReference type="InterPro" id="IPR008927">
    <property type="entry name" value="6-PGluconate_DH-like_C_sf"/>
</dbReference>
<accession>A0A364LC19</accession>
<keyword evidence="3" id="KW-0560">Oxidoreductase</keyword>
<evidence type="ECO:0000259" key="4">
    <source>
        <dbReference type="Pfam" id="PF02558"/>
    </source>
</evidence>
<evidence type="ECO:0000256" key="1">
    <source>
        <dbReference type="ARBA" id="ARBA00007870"/>
    </source>
</evidence>
<dbReference type="SUPFAM" id="SSF48179">
    <property type="entry name" value="6-phosphogluconate dehydrogenase C-terminal domain-like"/>
    <property type="match status" value="1"/>
</dbReference>
<keyword evidence="8" id="KW-1185">Reference proteome</keyword>
<dbReference type="Pfam" id="PF13460">
    <property type="entry name" value="NAD_binding_10"/>
    <property type="match status" value="1"/>
</dbReference>
<dbReference type="OrthoDB" id="9974981at2759"/>
<feature type="domain" description="Ketopantoate reductase N-terminal" evidence="4">
    <location>
        <begin position="7"/>
        <end position="162"/>
    </location>
</feature>
<dbReference type="InterPro" id="IPR013328">
    <property type="entry name" value="6PGD_dom2"/>
</dbReference>
<reference evidence="7 8" key="1">
    <citation type="journal article" date="2017" name="Biotechnol. Biofuels">
        <title>Differential beta-glucosidase expression as a function of carbon source availability in Talaromyces amestolkiae: a genomic and proteomic approach.</title>
        <authorList>
            <person name="de Eugenio L.I."/>
            <person name="Mendez-Liter J.A."/>
            <person name="Nieto-Dominguez M."/>
            <person name="Alonso L."/>
            <person name="Gil-Munoz J."/>
            <person name="Barriuso J."/>
            <person name="Prieto A."/>
            <person name="Martinez M.J."/>
        </authorList>
    </citation>
    <scope>NUCLEOTIDE SEQUENCE [LARGE SCALE GENOMIC DNA]</scope>
    <source>
        <strain evidence="7 8">CIB</strain>
    </source>
</reference>
<evidence type="ECO:0000256" key="3">
    <source>
        <dbReference type="ARBA" id="ARBA00023002"/>
    </source>
</evidence>
<protein>
    <recommendedName>
        <fullName evidence="9">2-dehydropantoate 2-reductase</fullName>
    </recommendedName>
</protein>
<comment type="caution">
    <text evidence="7">The sequence shown here is derived from an EMBL/GenBank/DDBJ whole genome shotgun (WGS) entry which is preliminary data.</text>
</comment>
<dbReference type="Pfam" id="PF02558">
    <property type="entry name" value="ApbA"/>
    <property type="match status" value="1"/>
</dbReference>